<dbReference type="Gene3D" id="3.30.420.10">
    <property type="entry name" value="Ribonuclease H-like superfamily/Ribonuclease H"/>
    <property type="match status" value="1"/>
</dbReference>
<sequence>MRQPQRRRRGEGKEGRGGRTTVVRRVSSRRSRSAQVSDPCPGSAAKPNDDTFVENFLRDLELAYPQKKEMKGGHAVVHAQRWLSPPSGMCKLNVDGAVARSLRQGDVGAVCRGNDGSFLGASAVVFEGVTHPGRLEAMACREGIALATNLHIGAVMIASNCLEVVQGLQMKNLGQFSHILRETAEAANARGGTVSAMKVDGRTLKLTR</sequence>
<dbReference type="InterPro" id="IPR036397">
    <property type="entry name" value="RNaseH_sf"/>
</dbReference>
<keyword evidence="4" id="KW-1185">Reference proteome</keyword>
<dbReference type="GO" id="GO:0004523">
    <property type="term" value="F:RNA-DNA hybrid ribonuclease activity"/>
    <property type="evidence" value="ECO:0007669"/>
    <property type="project" value="InterPro"/>
</dbReference>
<feature type="region of interest" description="Disordered" evidence="1">
    <location>
        <begin position="1"/>
        <end position="49"/>
    </location>
</feature>
<organism evidence="3 4">
    <name type="scientific">Lolium multiflorum</name>
    <name type="common">Italian ryegrass</name>
    <name type="synonym">Lolium perenne subsp. multiflorum</name>
    <dbReference type="NCBI Taxonomy" id="4521"/>
    <lineage>
        <taxon>Eukaryota</taxon>
        <taxon>Viridiplantae</taxon>
        <taxon>Streptophyta</taxon>
        <taxon>Embryophyta</taxon>
        <taxon>Tracheophyta</taxon>
        <taxon>Spermatophyta</taxon>
        <taxon>Magnoliopsida</taxon>
        <taxon>Liliopsida</taxon>
        <taxon>Poales</taxon>
        <taxon>Poaceae</taxon>
        <taxon>BOP clade</taxon>
        <taxon>Pooideae</taxon>
        <taxon>Poodae</taxon>
        <taxon>Poeae</taxon>
        <taxon>Poeae Chloroplast Group 2 (Poeae type)</taxon>
        <taxon>Loliodinae</taxon>
        <taxon>Loliinae</taxon>
        <taxon>Lolium</taxon>
    </lineage>
</organism>
<dbReference type="Pfam" id="PF13456">
    <property type="entry name" value="RVT_3"/>
    <property type="match status" value="1"/>
</dbReference>
<dbReference type="InterPro" id="IPR052929">
    <property type="entry name" value="RNase_H-like_EbsB-rel"/>
</dbReference>
<proteinExistence type="predicted"/>
<feature type="domain" description="RNase H type-1" evidence="2">
    <location>
        <begin position="93"/>
        <end position="175"/>
    </location>
</feature>
<evidence type="ECO:0000313" key="4">
    <source>
        <dbReference type="Proteomes" id="UP001231189"/>
    </source>
</evidence>
<dbReference type="SUPFAM" id="SSF53098">
    <property type="entry name" value="Ribonuclease H-like"/>
    <property type="match status" value="1"/>
</dbReference>
<dbReference type="InterPro" id="IPR002156">
    <property type="entry name" value="RNaseH_domain"/>
</dbReference>
<name>A0AAD8SBN1_LOLMU</name>
<dbReference type="CDD" id="cd06222">
    <property type="entry name" value="RNase_H_like"/>
    <property type="match status" value="1"/>
</dbReference>
<evidence type="ECO:0000259" key="2">
    <source>
        <dbReference type="Pfam" id="PF13456"/>
    </source>
</evidence>
<dbReference type="PANTHER" id="PTHR47074:SF73">
    <property type="entry name" value="OS04G0448401 PROTEIN"/>
    <property type="match status" value="1"/>
</dbReference>
<evidence type="ECO:0000256" key="1">
    <source>
        <dbReference type="SAM" id="MobiDB-lite"/>
    </source>
</evidence>
<dbReference type="EMBL" id="JAUUTY010000004">
    <property type="protein sequence ID" value="KAK1648042.1"/>
    <property type="molecule type" value="Genomic_DNA"/>
</dbReference>
<feature type="compositionally biased region" description="Basic residues" evidence="1">
    <location>
        <begin position="1"/>
        <end position="10"/>
    </location>
</feature>
<protein>
    <recommendedName>
        <fullName evidence="2">RNase H type-1 domain-containing protein</fullName>
    </recommendedName>
</protein>
<dbReference type="InterPro" id="IPR044730">
    <property type="entry name" value="RNase_H-like_dom_plant"/>
</dbReference>
<gene>
    <name evidence="3" type="ORF">QYE76_065847</name>
</gene>
<comment type="caution">
    <text evidence="3">The sequence shown here is derived from an EMBL/GenBank/DDBJ whole genome shotgun (WGS) entry which is preliminary data.</text>
</comment>
<dbReference type="InterPro" id="IPR012337">
    <property type="entry name" value="RNaseH-like_sf"/>
</dbReference>
<dbReference type="AlphaFoldDB" id="A0AAD8SBN1"/>
<dbReference type="Proteomes" id="UP001231189">
    <property type="component" value="Unassembled WGS sequence"/>
</dbReference>
<dbReference type="PANTHER" id="PTHR47074">
    <property type="entry name" value="BNAC02G40300D PROTEIN"/>
    <property type="match status" value="1"/>
</dbReference>
<accession>A0AAD8SBN1</accession>
<evidence type="ECO:0000313" key="3">
    <source>
        <dbReference type="EMBL" id="KAK1648042.1"/>
    </source>
</evidence>
<reference evidence="3" key="1">
    <citation type="submission" date="2023-07" db="EMBL/GenBank/DDBJ databases">
        <title>A chromosome-level genome assembly of Lolium multiflorum.</title>
        <authorList>
            <person name="Chen Y."/>
            <person name="Copetti D."/>
            <person name="Kolliker R."/>
            <person name="Studer B."/>
        </authorList>
    </citation>
    <scope>NUCLEOTIDE SEQUENCE</scope>
    <source>
        <strain evidence="3">02402/16</strain>
        <tissue evidence="3">Leaf</tissue>
    </source>
</reference>
<dbReference type="GO" id="GO:0003676">
    <property type="term" value="F:nucleic acid binding"/>
    <property type="evidence" value="ECO:0007669"/>
    <property type="project" value="InterPro"/>
</dbReference>